<feature type="transmembrane region" description="Helical" evidence="2">
    <location>
        <begin position="297"/>
        <end position="314"/>
    </location>
</feature>
<keyword evidence="4" id="KW-1185">Reference proteome</keyword>
<dbReference type="AlphaFoldDB" id="A0A6L9SFB7"/>
<dbReference type="Pfam" id="PF11139">
    <property type="entry name" value="SfLAP"/>
    <property type="match status" value="1"/>
</dbReference>
<keyword evidence="2" id="KW-0812">Transmembrane</keyword>
<keyword evidence="2" id="KW-1133">Transmembrane helix</keyword>
<keyword evidence="2" id="KW-0472">Membrane</keyword>
<reference evidence="3 4" key="1">
    <citation type="submission" date="2020-02" db="EMBL/GenBank/DDBJ databases">
        <authorList>
            <person name="Li X.-J."/>
            <person name="Han X.-M."/>
        </authorList>
    </citation>
    <scope>NUCLEOTIDE SEQUENCE [LARGE SCALE GENOMIC DNA]</scope>
    <source>
        <strain evidence="3 4">CCTCC AB 2017055</strain>
    </source>
</reference>
<feature type="compositionally biased region" description="Acidic residues" evidence="1">
    <location>
        <begin position="156"/>
        <end position="166"/>
    </location>
</feature>
<feature type="transmembrane region" description="Helical" evidence="2">
    <location>
        <begin position="59"/>
        <end position="79"/>
    </location>
</feature>
<evidence type="ECO:0000313" key="4">
    <source>
        <dbReference type="Proteomes" id="UP000475214"/>
    </source>
</evidence>
<proteinExistence type="predicted"/>
<evidence type="ECO:0008006" key="5">
    <source>
        <dbReference type="Google" id="ProtNLM"/>
    </source>
</evidence>
<protein>
    <recommendedName>
        <fullName evidence="5">GAP family protein</fullName>
    </recommendedName>
</protein>
<dbReference type="InterPro" id="IPR021315">
    <property type="entry name" value="Gap/Sap"/>
</dbReference>
<dbReference type="RefSeq" id="WP_163742933.1">
    <property type="nucleotide sequence ID" value="NZ_JAAGOA010000021.1"/>
</dbReference>
<organism evidence="3 4">
    <name type="scientific">Phytoactinopolyspora halotolerans</name>
    <dbReference type="NCBI Taxonomy" id="1981512"/>
    <lineage>
        <taxon>Bacteria</taxon>
        <taxon>Bacillati</taxon>
        <taxon>Actinomycetota</taxon>
        <taxon>Actinomycetes</taxon>
        <taxon>Jiangellales</taxon>
        <taxon>Jiangellaceae</taxon>
        <taxon>Phytoactinopolyspora</taxon>
    </lineage>
</organism>
<dbReference type="Proteomes" id="UP000475214">
    <property type="component" value="Unassembled WGS sequence"/>
</dbReference>
<gene>
    <name evidence="3" type="ORF">G1H10_24560</name>
</gene>
<feature type="transmembrane region" description="Helical" evidence="2">
    <location>
        <begin position="213"/>
        <end position="235"/>
    </location>
</feature>
<feature type="transmembrane region" description="Helical" evidence="2">
    <location>
        <begin position="20"/>
        <end position="47"/>
    </location>
</feature>
<dbReference type="EMBL" id="JAAGOA010000021">
    <property type="protein sequence ID" value="NEE03344.1"/>
    <property type="molecule type" value="Genomic_DNA"/>
</dbReference>
<feature type="region of interest" description="Disordered" evidence="1">
    <location>
        <begin position="154"/>
        <end position="209"/>
    </location>
</feature>
<sequence length="320" mass="33523">MNPGDTLLLDSAFDLAGASAGTLALALLALALIDSTSIGTLVVPVWLLLSPGRVRLARILVYLGTITVFYFVVGTALALGAHVLLERVQDTFDVDGETVLRLVVGVAMLAGCVFIVAQNRRGRRSRPHADGAGDAEATTPGRLARWRSRAMGVADDHEDTAPDDGTGDGTGGAPDDGTHDATHGGTHVSGPASRPRPGATRTRKGRPRKGSSIWPLVAMALTAGVLEVATMLPYLGAIGLVTAEGPGWPLNGVVLAGYCVVMVLPALLLTIVRVLAHVKIEGLLRRIERWFTRNTTDMAWLLGILGAVLSVGALQDLGWL</sequence>
<evidence type="ECO:0000256" key="2">
    <source>
        <dbReference type="SAM" id="Phobius"/>
    </source>
</evidence>
<feature type="transmembrane region" description="Helical" evidence="2">
    <location>
        <begin position="255"/>
        <end position="276"/>
    </location>
</feature>
<comment type="caution">
    <text evidence="3">The sequence shown here is derived from an EMBL/GenBank/DDBJ whole genome shotgun (WGS) entry which is preliminary data.</text>
</comment>
<accession>A0A6L9SFB7</accession>
<evidence type="ECO:0000313" key="3">
    <source>
        <dbReference type="EMBL" id="NEE03344.1"/>
    </source>
</evidence>
<evidence type="ECO:0000256" key="1">
    <source>
        <dbReference type="SAM" id="MobiDB-lite"/>
    </source>
</evidence>
<name>A0A6L9SFB7_9ACTN</name>
<feature type="transmembrane region" description="Helical" evidence="2">
    <location>
        <begin position="99"/>
        <end position="117"/>
    </location>
</feature>